<keyword evidence="2" id="KW-0677">Repeat</keyword>
<dbReference type="Pfam" id="PF01380">
    <property type="entry name" value="SIS"/>
    <property type="match status" value="1"/>
</dbReference>
<proteinExistence type="inferred from homology"/>
<evidence type="ECO:0000259" key="9">
    <source>
        <dbReference type="PROSITE" id="PS51464"/>
    </source>
</evidence>
<gene>
    <name evidence="10" type="primary">kdsD_2</name>
    <name evidence="10" type="ORF">TA5114_01657</name>
</gene>
<dbReference type="CDD" id="cd05014">
    <property type="entry name" value="SIS_Kpsf"/>
    <property type="match status" value="1"/>
</dbReference>
<dbReference type="CDD" id="cd04604">
    <property type="entry name" value="CBS_pair_SIS_assoc"/>
    <property type="match status" value="1"/>
</dbReference>
<dbReference type="SUPFAM" id="SSF54631">
    <property type="entry name" value="CBS-domain pair"/>
    <property type="match status" value="1"/>
</dbReference>
<organism evidence="10 11">
    <name type="scientific">Cognatishimia activa</name>
    <dbReference type="NCBI Taxonomy" id="1715691"/>
    <lineage>
        <taxon>Bacteria</taxon>
        <taxon>Pseudomonadati</taxon>
        <taxon>Pseudomonadota</taxon>
        <taxon>Alphaproteobacteria</taxon>
        <taxon>Rhodobacterales</taxon>
        <taxon>Paracoccaceae</taxon>
        <taxon>Cognatishimia</taxon>
    </lineage>
</organism>
<evidence type="ECO:0000256" key="4">
    <source>
        <dbReference type="PIRNR" id="PIRNR004692"/>
    </source>
</evidence>
<evidence type="ECO:0000256" key="2">
    <source>
        <dbReference type="ARBA" id="ARBA00022737"/>
    </source>
</evidence>
<dbReference type="Gene3D" id="3.40.50.10490">
    <property type="entry name" value="Glucose-6-phosphate isomerase like protein, domain 1"/>
    <property type="match status" value="1"/>
</dbReference>
<feature type="site" description="Catalytically relevant" evidence="6">
    <location>
        <position position="190"/>
    </location>
</feature>
<sequence>MTSKTPQTANDVARKVLKKEAEAVAQMADELPEDFERAVECVMGINGRVVVSGVGKSGHIGRKIAATLASTGTPSYFVHGAEASHGDLGMVTRHDACVLISNSGETAELRDITLYTRRFNIPLIAISSNPDSTLMKAADFQLALPKIPEVCSIGKAPTTSTTLTLALGDALSVAIMEARGFSSDEFHTFHPGGKLGTQLMRVADLMHSNEELPTVTASMPMSDVLLTMTSKGFGVALVTDDAGRLIGTVTDGDLRRNMDVLMGKTASEIASPSPLSVEEDTLAAQALALLNERKVTTLPVTNDAGQPVGILHIHDLLRAGIA</sequence>
<dbReference type="SMART" id="SM00116">
    <property type="entry name" value="CBS"/>
    <property type="match status" value="2"/>
</dbReference>
<dbReference type="InterPro" id="IPR000644">
    <property type="entry name" value="CBS_dom"/>
</dbReference>
<name>A0A0P1IQJ3_9RHOB</name>
<evidence type="ECO:0000259" key="8">
    <source>
        <dbReference type="PROSITE" id="PS51371"/>
    </source>
</evidence>
<dbReference type="STRING" id="1715691.TA5113_01920"/>
<keyword evidence="5" id="KW-0862">Zinc</keyword>
<keyword evidence="10" id="KW-0413">Isomerase</keyword>
<dbReference type="Pfam" id="PF00571">
    <property type="entry name" value="CBS"/>
    <property type="match status" value="2"/>
</dbReference>
<dbReference type="InterPro" id="IPR046348">
    <property type="entry name" value="SIS_dom_sf"/>
</dbReference>
<evidence type="ECO:0000256" key="5">
    <source>
        <dbReference type="PIRSR" id="PIRSR004692-2"/>
    </source>
</evidence>
<dbReference type="PROSITE" id="PS51371">
    <property type="entry name" value="CBS"/>
    <property type="match status" value="2"/>
</dbReference>
<dbReference type="GO" id="GO:1901135">
    <property type="term" value="P:carbohydrate derivative metabolic process"/>
    <property type="evidence" value="ECO:0007669"/>
    <property type="project" value="InterPro"/>
</dbReference>
<dbReference type="PANTHER" id="PTHR42745:SF1">
    <property type="entry name" value="ARABINOSE 5-PHOSPHATE ISOMERASE KDSD"/>
    <property type="match status" value="1"/>
</dbReference>
<keyword evidence="3 7" id="KW-0129">CBS domain</keyword>
<evidence type="ECO:0000256" key="7">
    <source>
        <dbReference type="PROSITE-ProRule" id="PRU00703"/>
    </source>
</evidence>
<dbReference type="PIRSF" id="PIRSF004692">
    <property type="entry name" value="KdsD_KpsF"/>
    <property type="match status" value="1"/>
</dbReference>
<feature type="domain" description="SIS" evidence="9">
    <location>
        <begin position="38"/>
        <end position="181"/>
    </location>
</feature>
<accession>A0A0P1IQJ3</accession>
<dbReference type="EC" id="5.3.1.13" evidence="10"/>
<evidence type="ECO:0000313" key="11">
    <source>
        <dbReference type="Proteomes" id="UP000051184"/>
    </source>
</evidence>
<dbReference type="OrthoDB" id="9762536at2"/>
<dbReference type="GO" id="GO:0019146">
    <property type="term" value="F:arabinose-5-phosphate isomerase activity"/>
    <property type="evidence" value="ECO:0007669"/>
    <property type="project" value="UniProtKB-EC"/>
</dbReference>
<dbReference type="InterPro" id="IPR004800">
    <property type="entry name" value="KdsD/KpsF-type"/>
</dbReference>
<dbReference type="InterPro" id="IPR046342">
    <property type="entry name" value="CBS_dom_sf"/>
</dbReference>
<evidence type="ECO:0000256" key="6">
    <source>
        <dbReference type="PIRSR" id="PIRSR004692-3"/>
    </source>
</evidence>
<feature type="site" description="Catalytically relevant" evidence="6">
    <location>
        <position position="56"/>
    </location>
</feature>
<dbReference type="FunFam" id="3.40.50.10490:FF:000011">
    <property type="entry name" value="Arabinose 5-phosphate isomerase"/>
    <property type="match status" value="1"/>
</dbReference>
<dbReference type="Gene3D" id="3.10.580.10">
    <property type="entry name" value="CBS-domain"/>
    <property type="match status" value="1"/>
</dbReference>
<feature type="site" description="Catalytically relevant" evidence="6">
    <location>
        <position position="149"/>
    </location>
</feature>
<dbReference type="NCBIfam" id="TIGR00393">
    <property type="entry name" value="kpsF"/>
    <property type="match status" value="1"/>
</dbReference>
<feature type="domain" description="CBS" evidence="8">
    <location>
        <begin position="206"/>
        <end position="267"/>
    </location>
</feature>
<dbReference type="InterPro" id="IPR050986">
    <property type="entry name" value="GutQ/KpsF_isomerases"/>
</dbReference>
<dbReference type="PANTHER" id="PTHR42745">
    <property type="match status" value="1"/>
</dbReference>
<dbReference type="RefSeq" id="WP_058314814.1">
    <property type="nucleotide sequence ID" value="NZ_CYUE01000018.1"/>
</dbReference>
<dbReference type="GO" id="GO:0005975">
    <property type="term" value="P:carbohydrate metabolic process"/>
    <property type="evidence" value="ECO:0007669"/>
    <property type="project" value="InterPro"/>
</dbReference>
<feature type="binding site" evidence="5">
    <location>
        <position position="79"/>
    </location>
    <ligand>
        <name>Zn(2+)</name>
        <dbReference type="ChEBI" id="CHEBI:29105"/>
    </ligand>
</feature>
<dbReference type="InterPro" id="IPR001347">
    <property type="entry name" value="SIS_dom"/>
</dbReference>
<feature type="domain" description="CBS" evidence="8">
    <location>
        <begin position="270"/>
        <end position="322"/>
    </location>
</feature>
<comment type="similarity">
    <text evidence="1 4">Belongs to the SIS family. GutQ/KpsF subfamily.</text>
</comment>
<dbReference type="GO" id="GO:0097367">
    <property type="term" value="F:carbohydrate derivative binding"/>
    <property type="evidence" value="ECO:0007669"/>
    <property type="project" value="InterPro"/>
</dbReference>
<evidence type="ECO:0000256" key="1">
    <source>
        <dbReference type="ARBA" id="ARBA00008165"/>
    </source>
</evidence>
<protein>
    <submittedName>
        <fullName evidence="10">Arabinose 5-phosphate isomerase KdsD</fullName>
        <ecNumber evidence="10">5.3.1.13</ecNumber>
    </submittedName>
</protein>
<evidence type="ECO:0000313" key="10">
    <source>
        <dbReference type="EMBL" id="CUK25853.1"/>
    </source>
</evidence>
<dbReference type="Proteomes" id="UP000051184">
    <property type="component" value="Unassembled WGS sequence"/>
</dbReference>
<dbReference type="EMBL" id="CYUE01000018">
    <property type="protein sequence ID" value="CUK25853.1"/>
    <property type="molecule type" value="Genomic_DNA"/>
</dbReference>
<reference evidence="11" key="1">
    <citation type="submission" date="2015-09" db="EMBL/GenBank/DDBJ databases">
        <authorList>
            <person name="Rodrigo-Torres Lidia"/>
            <person name="Arahal R.David."/>
        </authorList>
    </citation>
    <scope>NUCLEOTIDE SEQUENCE [LARGE SCALE GENOMIC DNA]</scope>
    <source>
        <strain evidence="11">CECT 5114</strain>
    </source>
</reference>
<feature type="site" description="Catalytically relevant" evidence="6">
    <location>
        <position position="108"/>
    </location>
</feature>
<evidence type="ECO:0000256" key="3">
    <source>
        <dbReference type="ARBA" id="ARBA00023122"/>
    </source>
</evidence>
<dbReference type="AlphaFoldDB" id="A0A0P1IQJ3"/>
<dbReference type="GO" id="GO:0046872">
    <property type="term" value="F:metal ion binding"/>
    <property type="evidence" value="ECO:0007669"/>
    <property type="project" value="UniProtKB-KW"/>
</dbReference>
<dbReference type="PROSITE" id="PS51464">
    <property type="entry name" value="SIS"/>
    <property type="match status" value="1"/>
</dbReference>
<keyword evidence="5" id="KW-0479">Metal-binding</keyword>
<keyword evidence="11" id="KW-1185">Reference proteome</keyword>
<dbReference type="InterPro" id="IPR035474">
    <property type="entry name" value="SIS_Kpsf"/>
</dbReference>
<dbReference type="SUPFAM" id="SSF53697">
    <property type="entry name" value="SIS domain"/>
    <property type="match status" value="1"/>
</dbReference>